<evidence type="ECO:0000313" key="6">
    <source>
        <dbReference type="EMBL" id="MDT0349818.1"/>
    </source>
</evidence>
<sequence length="567" mass="61623">MSQPTPDPTRWLTELMSTEHVMWPDLHIADTAKAMTAAAAPWTKAVADITALQLEALKTLAAPWTALMPGSPSPAAGPIKDRRFADDAWSKDPRYEAVARTYLTQTDLMRKALAAAPLDERSKAQWGFALQQVMDALSPANTLATNPEALQLAMETGGASLLEGMRLFTEDLAKGRIAMTDETAFEVGRNVGTTPGTVVFQNEIIQLIQYTPTTAKVYKRPLVIIPPCINKYYILDLQPANSFVGHAVAEGHTVFLASWRNANADMGTLTWDDYVSEGVIKAIGVAQEITGADKVNTLGFCIGGTLLASALSVLAARDEHPAASMTLLTTLLDFSETGDLGLLVTPEMLAKRESAIGKGGLLKGSELAQVFASLRANDLIWPYVVKGYLKGQAPPPFDLLYWNSDDTNLPGPFFCWYLRNCYLDNKVREPGGTTQLGQPVDLRSIDVPTFLYASKEDHIVPWKSSYASTQLLSNDVTFVLGASGHIAGVINPPAKNKRNYWTNDTLDAEPEGWFDGAEKVAGSWWPAWYAWLAPQAGTQVVARKKPGSATYTPVEEAPGAYVREKAS</sequence>
<evidence type="ECO:0000256" key="3">
    <source>
        <dbReference type="ARBA" id="ARBA00022679"/>
    </source>
</evidence>
<comment type="caution">
    <text evidence="6">The sequence shown here is derived from an EMBL/GenBank/DDBJ whole genome shotgun (WGS) entry which is preliminary data.</text>
</comment>
<dbReference type="NCBIfam" id="TIGR01838">
    <property type="entry name" value="PHA_synth_I"/>
    <property type="match status" value="1"/>
</dbReference>
<dbReference type="InterPro" id="IPR029058">
    <property type="entry name" value="AB_hydrolase_fold"/>
</dbReference>
<dbReference type="PANTHER" id="PTHR36837:SF5">
    <property type="entry name" value="POLY-3-HYDROXYBUTYRATE SYNTHASE"/>
    <property type="match status" value="1"/>
</dbReference>
<dbReference type="InterPro" id="IPR010941">
    <property type="entry name" value="PhaC_N"/>
</dbReference>
<evidence type="ECO:0000259" key="5">
    <source>
        <dbReference type="Pfam" id="PF07167"/>
    </source>
</evidence>
<gene>
    <name evidence="6" type="primary">phaC</name>
    <name evidence="6" type="ORF">RM445_09825</name>
</gene>
<organism evidence="6 7">
    <name type="scientific">Pseudonocardia charpentierae</name>
    <dbReference type="NCBI Taxonomy" id="3075545"/>
    <lineage>
        <taxon>Bacteria</taxon>
        <taxon>Bacillati</taxon>
        <taxon>Actinomycetota</taxon>
        <taxon>Actinomycetes</taxon>
        <taxon>Pseudonocardiales</taxon>
        <taxon>Pseudonocardiaceae</taxon>
        <taxon>Pseudonocardia</taxon>
    </lineage>
</organism>
<keyword evidence="2" id="KW-0963">Cytoplasm</keyword>
<keyword evidence="7" id="KW-1185">Reference proteome</keyword>
<name>A0ABU2N7B6_9PSEU</name>
<protein>
    <submittedName>
        <fullName evidence="6">Class I poly(R)-hydroxyalkanoic acid synthase</fullName>
    </submittedName>
</protein>
<keyword evidence="4" id="KW-0012">Acyltransferase</keyword>
<evidence type="ECO:0000256" key="2">
    <source>
        <dbReference type="ARBA" id="ARBA00022490"/>
    </source>
</evidence>
<dbReference type="PANTHER" id="PTHR36837">
    <property type="entry name" value="POLY(3-HYDROXYALKANOATE) POLYMERASE SUBUNIT PHAC"/>
    <property type="match status" value="1"/>
</dbReference>
<dbReference type="InterPro" id="IPR010963">
    <property type="entry name" value="PHA_synth_I"/>
</dbReference>
<dbReference type="Proteomes" id="UP001183202">
    <property type="component" value="Unassembled WGS sequence"/>
</dbReference>
<accession>A0ABU2N7B6</accession>
<dbReference type="Pfam" id="PF07167">
    <property type="entry name" value="PhaC_N"/>
    <property type="match status" value="1"/>
</dbReference>
<feature type="domain" description="Poly-beta-hydroxybutyrate polymerase N-terminal" evidence="5">
    <location>
        <begin position="80"/>
        <end position="246"/>
    </location>
</feature>
<evidence type="ECO:0000313" key="7">
    <source>
        <dbReference type="Proteomes" id="UP001183202"/>
    </source>
</evidence>
<evidence type="ECO:0000256" key="1">
    <source>
        <dbReference type="ARBA" id="ARBA00004496"/>
    </source>
</evidence>
<keyword evidence="3" id="KW-0808">Transferase</keyword>
<dbReference type="Gene3D" id="3.40.50.1820">
    <property type="entry name" value="alpha/beta hydrolase"/>
    <property type="match status" value="1"/>
</dbReference>
<comment type="subcellular location">
    <subcellularLocation>
        <location evidence="1">Cytoplasm</location>
    </subcellularLocation>
</comment>
<dbReference type="SUPFAM" id="SSF53474">
    <property type="entry name" value="alpha/beta-Hydrolases"/>
    <property type="match status" value="1"/>
</dbReference>
<dbReference type="InterPro" id="IPR051321">
    <property type="entry name" value="PHA/PHB_synthase"/>
</dbReference>
<dbReference type="RefSeq" id="WP_311555851.1">
    <property type="nucleotide sequence ID" value="NZ_JAVREJ010000005.1"/>
</dbReference>
<proteinExistence type="predicted"/>
<dbReference type="EMBL" id="JAVREJ010000005">
    <property type="protein sequence ID" value="MDT0349818.1"/>
    <property type="molecule type" value="Genomic_DNA"/>
</dbReference>
<reference evidence="7" key="1">
    <citation type="submission" date="2023-07" db="EMBL/GenBank/DDBJ databases">
        <title>30 novel species of actinomycetes from the DSMZ collection.</title>
        <authorList>
            <person name="Nouioui I."/>
        </authorList>
    </citation>
    <scope>NUCLEOTIDE SEQUENCE [LARGE SCALE GENOMIC DNA]</scope>
    <source>
        <strain evidence="7">DSM 45834</strain>
    </source>
</reference>
<evidence type="ECO:0000256" key="4">
    <source>
        <dbReference type="ARBA" id="ARBA00023315"/>
    </source>
</evidence>